<dbReference type="Proteomes" id="UP000199527">
    <property type="component" value="Unassembled WGS sequence"/>
</dbReference>
<dbReference type="EMBL" id="FNEM01000006">
    <property type="protein sequence ID" value="SDJ21249.1"/>
    <property type="molecule type" value="Genomic_DNA"/>
</dbReference>
<organism evidence="2 3">
    <name type="scientific">Ferrimonas sediminum</name>
    <dbReference type="NCBI Taxonomy" id="718193"/>
    <lineage>
        <taxon>Bacteria</taxon>
        <taxon>Pseudomonadati</taxon>
        <taxon>Pseudomonadota</taxon>
        <taxon>Gammaproteobacteria</taxon>
        <taxon>Alteromonadales</taxon>
        <taxon>Ferrimonadaceae</taxon>
        <taxon>Ferrimonas</taxon>
    </lineage>
</organism>
<dbReference type="OrthoDB" id="6212140at2"/>
<protein>
    <submittedName>
        <fullName evidence="2">Uncharacterized protein</fullName>
    </submittedName>
</protein>
<evidence type="ECO:0000313" key="3">
    <source>
        <dbReference type="Proteomes" id="UP000199527"/>
    </source>
</evidence>
<reference evidence="3" key="1">
    <citation type="submission" date="2016-10" db="EMBL/GenBank/DDBJ databases">
        <authorList>
            <person name="Varghese N."/>
            <person name="Submissions S."/>
        </authorList>
    </citation>
    <scope>NUCLEOTIDE SEQUENCE [LARGE SCALE GENOMIC DNA]</scope>
    <source>
        <strain evidence="3">DSM 23317</strain>
    </source>
</reference>
<sequence length="280" mass="30913">MLDAVCTHGGEVCTYNIFDFQKLDPAVIELKRQHLQCPNPDCTGKAYYRRASIDGKAACFGSRYHIAGCDEGRSSEQGSRELQQAQEVRQLLLAGEEVRFDFSPVAVKGRSEPVTPLAATKADTRPGSSPDKVNKSAKPASIGMDKALASLMRGSGLDTSETVIQLDGRFNFKAKNLFVNFADAEPQASAADVKPKMFWGTISHTDADLEWLNPSDCDDVGIPIARYKKAILARFGITDRRDLEGAGLILYGKCFWNRSKTRKIIELWDAERIFISVLTD</sequence>
<proteinExistence type="predicted"/>
<accession>A0A1G8RWF8</accession>
<dbReference type="RefSeq" id="WP_090364866.1">
    <property type="nucleotide sequence ID" value="NZ_FNEM01000006.1"/>
</dbReference>
<dbReference type="AlphaFoldDB" id="A0A1G8RWF8"/>
<keyword evidence="3" id="KW-1185">Reference proteome</keyword>
<feature type="region of interest" description="Disordered" evidence="1">
    <location>
        <begin position="113"/>
        <end position="139"/>
    </location>
</feature>
<evidence type="ECO:0000256" key="1">
    <source>
        <dbReference type="SAM" id="MobiDB-lite"/>
    </source>
</evidence>
<evidence type="ECO:0000313" key="2">
    <source>
        <dbReference type="EMBL" id="SDJ21249.1"/>
    </source>
</evidence>
<gene>
    <name evidence="2" type="ORF">SAMN04488540_1062</name>
</gene>
<name>A0A1G8RWF8_9GAMM</name>